<name>A0A427YFX8_9TREE</name>
<evidence type="ECO:0000313" key="1">
    <source>
        <dbReference type="EMBL" id="RSH89992.1"/>
    </source>
</evidence>
<dbReference type="OrthoDB" id="10267115at2759"/>
<sequence>MCSPPVNPLHLEGKHVYVTGGGGGLGLALMRLVVPLGPNVSFVTKDLVKAKGVVEELESLRMRTDQTIVAVSADLSDYEEARRAIQQAVEHQNGQAPDLTIIKPTPGPGVDSEKAMDGYYYVQAWTAQLCSQSLVKDKKPGTIVFISNLLSTISYAGYSPVAPARYAVKGLYDTLSSELEPHGIKVLLFQVSGQFGGGFDVEQNAKPEITRHLDRENGYVRLDEAVEAPKILNGIARGLDGRI</sequence>
<dbReference type="GO" id="GO:0006666">
    <property type="term" value="P:3-keto-sphinganine metabolic process"/>
    <property type="evidence" value="ECO:0007669"/>
    <property type="project" value="TreeGrafter"/>
</dbReference>
<gene>
    <name evidence="1" type="primary">TSC10_1</name>
    <name evidence="1" type="ORF">EHS25_001325</name>
</gene>
<dbReference type="GO" id="GO:0030148">
    <property type="term" value="P:sphingolipid biosynthetic process"/>
    <property type="evidence" value="ECO:0007669"/>
    <property type="project" value="TreeGrafter"/>
</dbReference>
<dbReference type="AlphaFoldDB" id="A0A427YFX8"/>
<proteinExistence type="predicted"/>
<dbReference type="STRING" id="1890683.A0A427YFX8"/>
<comment type="caution">
    <text evidence="1">The sequence shown here is derived from an EMBL/GenBank/DDBJ whole genome shotgun (WGS) entry which is preliminary data.</text>
</comment>
<dbReference type="SUPFAM" id="SSF51735">
    <property type="entry name" value="NAD(P)-binding Rossmann-fold domains"/>
    <property type="match status" value="1"/>
</dbReference>
<dbReference type="PRINTS" id="PR00081">
    <property type="entry name" value="GDHRDH"/>
</dbReference>
<dbReference type="InterPro" id="IPR036291">
    <property type="entry name" value="NAD(P)-bd_dom_sf"/>
</dbReference>
<keyword evidence="2" id="KW-1185">Reference proteome</keyword>
<dbReference type="GO" id="GO:0047560">
    <property type="term" value="F:3-dehydrosphinganine reductase activity"/>
    <property type="evidence" value="ECO:0007669"/>
    <property type="project" value="TreeGrafter"/>
</dbReference>
<organism evidence="1 2">
    <name type="scientific">Saitozyma podzolica</name>
    <dbReference type="NCBI Taxonomy" id="1890683"/>
    <lineage>
        <taxon>Eukaryota</taxon>
        <taxon>Fungi</taxon>
        <taxon>Dikarya</taxon>
        <taxon>Basidiomycota</taxon>
        <taxon>Agaricomycotina</taxon>
        <taxon>Tremellomycetes</taxon>
        <taxon>Tremellales</taxon>
        <taxon>Trimorphomycetaceae</taxon>
        <taxon>Saitozyma</taxon>
    </lineage>
</organism>
<dbReference type="Pfam" id="PF00106">
    <property type="entry name" value="adh_short"/>
    <property type="match status" value="2"/>
</dbReference>
<dbReference type="Gene3D" id="3.40.50.720">
    <property type="entry name" value="NAD(P)-binding Rossmann-like Domain"/>
    <property type="match status" value="1"/>
</dbReference>
<dbReference type="PANTHER" id="PTHR43550:SF3">
    <property type="entry name" value="3-KETODIHYDROSPHINGOSINE REDUCTASE"/>
    <property type="match status" value="1"/>
</dbReference>
<accession>A0A427YFX8</accession>
<dbReference type="InterPro" id="IPR002347">
    <property type="entry name" value="SDR_fam"/>
</dbReference>
<dbReference type="GO" id="GO:0005789">
    <property type="term" value="C:endoplasmic reticulum membrane"/>
    <property type="evidence" value="ECO:0007669"/>
    <property type="project" value="TreeGrafter"/>
</dbReference>
<reference evidence="1 2" key="1">
    <citation type="submission" date="2018-11" db="EMBL/GenBank/DDBJ databases">
        <title>Genome sequence of Saitozyma podzolica DSM 27192.</title>
        <authorList>
            <person name="Aliyu H."/>
            <person name="Gorte O."/>
            <person name="Ochsenreither K."/>
        </authorList>
    </citation>
    <scope>NUCLEOTIDE SEQUENCE [LARGE SCALE GENOMIC DNA]</scope>
    <source>
        <strain evidence="1 2">DSM 27192</strain>
    </source>
</reference>
<evidence type="ECO:0000313" key="2">
    <source>
        <dbReference type="Proteomes" id="UP000279259"/>
    </source>
</evidence>
<protein>
    <submittedName>
        <fullName evidence="1">3-dehydrosphinganine reductase</fullName>
    </submittedName>
</protein>
<dbReference type="Proteomes" id="UP000279259">
    <property type="component" value="Unassembled WGS sequence"/>
</dbReference>
<dbReference type="EMBL" id="RSCD01000011">
    <property type="protein sequence ID" value="RSH89992.1"/>
    <property type="molecule type" value="Genomic_DNA"/>
</dbReference>
<dbReference type="PANTHER" id="PTHR43550">
    <property type="entry name" value="3-KETODIHYDROSPHINGOSINE REDUCTASE"/>
    <property type="match status" value="1"/>
</dbReference>